<dbReference type="InterPro" id="IPR036523">
    <property type="entry name" value="SurE-like_sf"/>
</dbReference>
<evidence type="ECO:0000256" key="2">
    <source>
        <dbReference type="ARBA" id="ARBA00004496"/>
    </source>
</evidence>
<sequence>MGPDTDFAAVDAGYVSITPLHVDSTAYKALELLKDWLNKAEVEKNMLSRSMKDLLTMLKQHGINDERLLEAMSKVPRELFIDEALSHKAYENTALPIGNGQTISQPYIVAKMTSLLELQATDSVLEIGTGSGYQTAVLANLVHHVSSVERIKILQWQAKRRFKHLDLHNISTRHGDGWEGWVSKGPFNAIIVTACATEVPQRLLMQLADGGRMIIPVGEQQQMLKFIRRLGNDFHYQSIEAVRFVPLIAGELA</sequence>
<evidence type="ECO:0000313" key="10">
    <source>
        <dbReference type="Proteomes" id="UP000251485"/>
    </source>
</evidence>
<dbReference type="Gene3D" id="3.40.1210.10">
    <property type="entry name" value="Survival protein SurE-like phosphatase/nucleotidase"/>
    <property type="match status" value="1"/>
</dbReference>
<evidence type="ECO:0000256" key="8">
    <source>
        <dbReference type="HAMAP-Rule" id="MF_00090"/>
    </source>
</evidence>
<feature type="active site" evidence="8">
    <location>
        <position position="104"/>
    </location>
</feature>
<evidence type="ECO:0000256" key="6">
    <source>
        <dbReference type="ARBA" id="ARBA00022679"/>
    </source>
</evidence>
<comment type="catalytic activity">
    <reaction evidence="1">
        <text>a ribonucleoside 5'-phosphate + H2O = a ribonucleoside + phosphate</text>
        <dbReference type="Rhea" id="RHEA:12484"/>
        <dbReference type="ChEBI" id="CHEBI:15377"/>
        <dbReference type="ChEBI" id="CHEBI:18254"/>
        <dbReference type="ChEBI" id="CHEBI:43474"/>
        <dbReference type="ChEBI" id="CHEBI:58043"/>
        <dbReference type="EC" id="3.1.3.5"/>
    </reaction>
</comment>
<dbReference type="CDD" id="cd02440">
    <property type="entry name" value="AdoMet_MTases"/>
    <property type="match status" value="1"/>
</dbReference>
<dbReference type="HAMAP" id="MF_00090">
    <property type="entry name" value="PIMT"/>
    <property type="match status" value="1"/>
</dbReference>
<protein>
    <recommendedName>
        <fullName evidence="8">Protein-L-isoaspartate O-methyltransferase</fullName>
        <ecNumber evidence="8">2.1.1.77</ecNumber>
    </recommendedName>
    <alternativeName>
        <fullName evidence="8">L-isoaspartyl protein carboxyl methyltransferase</fullName>
    </alternativeName>
    <alternativeName>
        <fullName evidence="8">Protein L-isoaspartyl methyltransferase</fullName>
    </alternativeName>
    <alternativeName>
        <fullName evidence="8">Protein-beta-aspartate methyltransferase</fullName>
        <shortName evidence="8">PIMT</shortName>
    </alternativeName>
</protein>
<dbReference type="Proteomes" id="UP000251485">
    <property type="component" value="Unassembled WGS sequence"/>
</dbReference>
<name>A0A2X2C7C2_PROMI</name>
<gene>
    <name evidence="8 9" type="primary">pcm</name>
    <name evidence="9" type="ORF">NCTC10975_04950</name>
</gene>
<evidence type="ECO:0000256" key="7">
    <source>
        <dbReference type="ARBA" id="ARBA00022691"/>
    </source>
</evidence>
<evidence type="ECO:0000256" key="5">
    <source>
        <dbReference type="ARBA" id="ARBA00022603"/>
    </source>
</evidence>
<dbReference type="EC" id="2.1.1.77" evidence="8"/>
<comment type="function">
    <text evidence="8">Catalyzes the methyl esterification of L-isoaspartyl residues in peptides and proteins that result from spontaneous decomposition of normal L-aspartyl and L-asparaginyl residues. It plays a role in the repair and/or degradation of damaged proteins.</text>
</comment>
<dbReference type="NCBIfam" id="TIGR00080">
    <property type="entry name" value="pimt"/>
    <property type="match status" value="1"/>
</dbReference>
<dbReference type="GO" id="GO:0005737">
    <property type="term" value="C:cytoplasm"/>
    <property type="evidence" value="ECO:0007669"/>
    <property type="project" value="UniProtKB-SubCell"/>
</dbReference>
<keyword evidence="6 8" id="KW-0808">Transferase</keyword>
<reference evidence="9 10" key="1">
    <citation type="submission" date="2018-06" db="EMBL/GenBank/DDBJ databases">
        <authorList>
            <consortium name="Pathogen Informatics"/>
            <person name="Doyle S."/>
        </authorList>
    </citation>
    <scope>NUCLEOTIDE SEQUENCE [LARGE SCALE GENOMIC DNA]</scope>
    <source>
        <strain evidence="9 10">NCTC10975</strain>
    </source>
</reference>
<accession>A0A2X2C7C2</accession>
<keyword evidence="4 8" id="KW-0963">Cytoplasm</keyword>
<comment type="similarity">
    <text evidence="3 8">Belongs to the methyltransferase superfamily. L-isoaspartyl/D-aspartyl protein methyltransferase family.</text>
</comment>
<dbReference type="GO" id="GO:0008253">
    <property type="term" value="F:5'-nucleotidase activity"/>
    <property type="evidence" value="ECO:0007669"/>
    <property type="project" value="UniProtKB-EC"/>
</dbReference>
<dbReference type="SUPFAM" id="SSF53335">
    <property type="entry name" value="S-adenosyl-L-methionine-dependent methyltransferases"/>
    <property type="match status" value="1"/>
</dbReference>
<dbReference type="GO" id="GO:0030091">
    <property type="term" value="P:protein repair"/>
    <property type="evidence" value="ECO:0007669"/>
    <property type="project" value="UniProtKB-UniRule"/>
</dbReference>
<evidence type="ECO:0000256" key="4">
    <source>
        <dbReference type="ARBA" id="ARBA00022490"/>
    </source>
</evidence>
<dbReference type="Pfam" id="PF01135">
    <property type="entry name" value="PCMT"/>
    <property type="match status" value="1"/>
</dbReference>
<evidence type="ECO:0000256" key="1">
    <source>
        <dbReference type="ARBA" id="ARBA00000815"/>
    </source>
</evidence>
<keyword evidence="7 8" id="KW-0949">S-adenosyl-L-methionine</keyword>
<dbReference type="Gene3D" id="3.40.50.150">
    <property type="entry name" value="Vaccinia Virus protein VP39"/>
    <property type="match status" value="1"/>
</dbReference>
<comment type="catalytic activity">
    <reaction evidence="8">
        <text>[protein]-L-isoaspartate + S-adenosyl-L-methionine = [protein]-L-isoaspartate alpha-methyl ester + S-adenosyl-L-homocysteine</text>
        <dbReference type="Rhea" id="RHEA:12705"/>
        <dbReference type="Rhea" id="RHEA-COMP:12143"/>
        <dbReference type="Rhea" id="RHEA-COMP:12144"/>
        <dbReference type="ChEBI" id="CHEBI:57856"/>
        <dbReference type="ChEBI" id="CHEBI:59789"/>
        <dbReference type="ChEBI" id="CHEBI:90596"/>
        <dbReference type="ChEBI" id="CHEBI:90598"/>
        <dbReference type="EC" id="2.1.1.77"/>
    </reaction>
</comment>
<dbReference type="InterPro" id="IPR000682">
    <property type="entry name" value="PCMT"/>
</dbReference>
<dbReference type="EMBL" id="UAUE01000035">
    <property type="protein sequence ID" value="SPZ03264.1"/>
    <property type="molecule type" value="Genomic_DNA"/>
</dbReference>
<dbReference type="SUPFAM" id="SSF64167">
    <property type="entry name" value="SurE-like"/>
    <property type="match status" value="1"/>
</dbReference>
<dbReference type="GO" id="GO:0032259">
    <property type="term" value="P:methylation"/>
    <property type="evidence" value="ECO:0007669"/>
    <property type="project" value="UniProtKB-KW"/>
</dbReference>
<dbReference type="PANTHER" id="PTHR11579">
    <property type="entry name" value="PROTEIN-L-ISOASPARTATE O-METHYLTRANSFERASE"/>
    <property type="match status" value="1"/>
</dbReference>
<dbReference type="InterPro" id="IPR029063">
    <property type="entry name" value="SAM-dependent_MTases_sf"/>
</dbReference>
<dbReference type="PANTHER" id="PTHR11579:SF0">
    <property type="entry name" value="PROTEIN-L-ISOASPARTATE(D-ASPARTATE) O-METHYLTRANSFERASE"/>
    <property type="match status" value="1"/>
</dbReference>
<dbReference type="NCBIfam" id="NF001453">
    <property type="entry name" value="PRK00312.1"/>
    <property type="match status" value="1"/>
</dbReference>
<dbReference type="GO" id="GO:0004719">
    <property type="term" value="F:protein-L-isoaspartate (D-aspartate) O-methyltransferase activity"/>
    <property type="evidence" value="ECO:0007669"/>
    <property type="project" value="UniProtKB-UniRule"/>
</dbReference>
<evidence type="ECO:0000256" key="3">
    <source>
        <dbReference type="ARBA" id="ARBA00005369"/>
    </source>
</evidence>
<keyword evidence="5 8" id="KW-0489">Methyltransferase</keyword>
<comment type="subcellular location">
    <subcellularLocation>
        <location evidence="2 8">Cytoplasm</location>
    </subcellularLocation>
</comment>
<dbReference type="AlphaFoldDB" id="A0A2X2C7C2"/>
<dbReference type="PROSITE" id="PS01279">
    <property type="entry name" value="PCMT"/>
    <property type="match status" value="1"/>
</dbReference>
<dbReference type="FunFam" id="3.40.50.150:FF:000010">
    <property type="entry name" value="Protein-L-isoaspartate O-methyltransferase"/>
    <property type="match status" value="1"/>
</dbReference>
<evidence type="ECO:0000313" key="9">
    <source>
        <dbReference type="EMBL" id="SPZ03264.1"/>
    </source>
</evidence>
<organism evidence="9 10">
    <name type="scientific">Proteus mirabilis</name>
    <dbReference type="NCBI Taxonomy" id="584"/>
    <lineage>
        <taxon>Bacteria</taxon>
        <taxon>Pseudomonadati</taxon>
        <taxon>Pseudomonadota</taxon>
        <taxon>Gammaproteobacteria</taxon>
        <taxon>Enterobacterales</taxon>
        <taxon>Morganellaceae</taxon>
        <taxon>Proteus</taxon>
    </lineage>
</organism>
<proteinExistence type="inferred from homology"/>